<name>A0A1W6ZAM2_9BORD</name>
<evidence type="ECO:0000256" key="8">
    <source>
        <dbReference type="ARBA" id="ARBA00022989"/>
    </source>
</evidence>
<evidence type="ECO:0000259" key="10">
    <source>
        <dbReference type="Pfam" id="PF12693"/>
    </source>
</evidence>
<protein>
    <submittedName>
        <fullName evidence="11">General secretion pathway protein GspL</fullName>
    </submittedName>
</protein>
<keyword evidence="3" id="KW-0813">Transport</keyword>
<keyword evidence="7" id="KW-0653">Protein transport</keyword>
<evidence type="ECO:0000256" key="1">
    <source>
        <dbReference type="ARBA" id="ARBA00004533"/>
    </source>
</evidence>
<proteinExistence type="inferred from homology"/>
<dbReference type="GO" id="GO:0015627">
    <property type="term" value="C:type II protein secretion system complex"/>
    <property type="evidence" value="ECO:0007669"/>
    <property type="project" value="InterPro"/>
</dbReference>
<evidence type="ECO:0000256" key="7">
    <source>
        <dbReference type="ARBA" id="ARBA00022927"/>
    </source>
</evidence>
<feature type="domain" description="GspL periplasmic" evidence="10">
    <location>
        <begin position="179"/>
        <end position="291"/>
    </location>
</feature>
<dbReference type="Pfam" id="PF12693">
    <property type="entry name" value="GspL_C"/>
    <property type="match status" value="1"/>
</dbReference>
<dbReference type="SUPFAM" id="SSF53067">
    <property type="entry name" value="Actin-like ATPase domain"/>
    <property type="match status" value="1"/>
</dbReference>
<keyword evidence="12" id="KW-1185">Reference proteome</keyword>
<reference evidence="11 12" key="1">
    <citation type="submission" date="2017-05" db="EMBL/GenBank/DDBJ databases">
        <title>Complete and WGS of Bordetella genogroups.</title>
        <authorList>
            <person name="Spilker T."/>
            <person name="LiPuma J."/>
        </authorList>
    </citation>
    <scope>NUCLEOTIDE SEQUENCE [LARGE SCALE GENOMIC DNA]</scope>
    <source>
        <strain evidence="11 12">AU7206</strain>
    </source>
</reference>
<keyword evidence="9" id="KW-0472">Membrane</keyword>
<dbReference type="InterPro" id="IPR025691">
    <property type="entry name" value="GspL_pp_dom"/>
</dbReference>
<dbReference type="Gene3D" id="3.30.420.380">
    <property type="match status" value="1"/>
</dbReference>
<dbReference type="InterPro" id="IPR043129">
    <property type="entry name" value="ATPase_NBD"/>
</dbReference>
<dbReference type="EMBL" id="CP021111">
    <property type="protein sequence ID" value="ARP94377.1"/>
    <property type="molecule type" value="Genomic_DNA"/>
</dbReference>
<accession>A0A1W6ZAM2</accession>
<evidence type="ECO:0000313" key="11">
    <source>
        <dbReference type="EMBL" id="ARP94377.1"/>
    </source>
</evidence>
<keyword evidence="5" id="KW-0997">Cell inner membrane</keyword>
<dbReference type="NCBIfam" id="TIGR01709">
    <property type="entry name" value="typeII_sec_gspL"/>
    <property type="match status" value="1"/>
</dbReference>
<dbReference type="Proteomes" id="UP000194161">
    <property type="component" value="Chromosome"/>
</dbReference>
<dbReference type="STRING" id="463040.CAL15_08250"/>
<comment type="similarity">
    <text evidence="2">Belongs to the GSP L family.</text>
</comment>
<dbReference type="AlphaFoldDB" id="A0A1W6ZAM2"/>
<sequence length="335" mass="35496">MKNILRIALPPLAELTAATLLDYAWFDRRGQRARHGTLAPAALAGAFPHVPVQAVLHPHDAIVATVQVPAVAASRFGAAVRGALEALVLSDMDSLAVGHGTRASDGTVLVAWADSAALQRAWTLLSQAGLPVRALVPAQTLAGPDDADAEAPLGSPDDPRWLAEAPAWSLALPHLAPQQASRWRPALRWAAVAAVLWIAGLNLYAAQLRGEATRLRETMVTQVRDTFPGTPVVLDAVRQAEQGYNALLAGSGSGNAGDFMTLARGAAQVLPFAADHVDRLVYKDRTLTLQLAPSKDGDDDRVGDVPAIVQKATALGLRVEREESTPNWRIVQAQP</sequence>
<dbReference type="KEGG" id="bgm:CAL15_08250"/>
<evidence type="ECO:0000256" key="4">
    <source>
        <dbReference type="ARBA" id="ARBA00022475"/>
    </source>
</evidence>
<gene>
    <name evidence="11" type="ORF">CAL15_08250</name>
</gene>
<keyword evidence="6" id="KW-0812">Transmembrane</keyword>
<evidence type="ECO:0000256" key="9">
    <source>
        <dbReference type="ARBA" id="ARBA00023136"/>
    </source>
</evidence>
<dbReference type="GO" id="GO:0009276">
    <property type="term" value="C:Gram-negative-bacterium-type cell wall"/>
    <property type="evidence" value="ECO:0007669"/>
    <property type="project" value="InterPro"/>
</dbReference>
<evidence type="ECO:0000256" key="3">
    <source>
        <dbReference type="ARBA" id="ARBA00022448"/>
    </source>
</evidence>
<keyword evidence="4" id="KW-1003">Cell membrane</keyword>
<dbReference type="RefSeq" id="WP_086078141.1">
    <property type="nucleotide sequence ID" value="NZ_CP021111.1"/>
</dbReference>
<comment type="subcellular location">
    <subcellularLocation>
        <location evidence="1">Cell inner membrane</location>
    </subcellularLocation>
</comment>
<dbReference type="GO" id="GO:0015628">
    <property type="term" value="P:protein secretion by the type II secretion system"/>
    <property type="evidence" value="ECO:0007669"/>
    <property type="project" value="InterPro"/>
</dbReference>
<dbReference type="InterPro" id="IPR007812">
    <property type="entry name" value="T2SS_protein-GspL"/>
</dbReference>
<evidence type="ECO:0000256" key="2">
    <source>
        <dbReference type="ARBA" id="ARBA00005318"/>
    </source>
</evidence>
<keyword evidence="8" id="KW-1133">Transmembrane helix</keyword>
<evidence type="ECO:0000256" key="6">
    <source>
        <dbReference type="ARBA" id="ARBA00022692"/>
    </source>
</evidence>
<dbReference type="GO" id="GO:0005886">
    <property type="term" value="C:plasma membrane"/>
    <property type="evidence" value="ECO:0007669"/>
    <property type="project" value="UniProtKB-SubCell"/>
</dbReference>
<evidence type="ECO:0000313" key="12">
    <source>
        <dbReference type="Proteomes" id="UP000194161"/>
    </source>
</evidence>
<dbReference type="OrthoDB" id="7022366at2"/>
<organism evidence="11 12">
    <name type="scientific">Bordetella genomosp. 13</name>
    <dbReference type="NCBI Taxonomy" id="463040"/>
    <lineage>
        <taxon>Bacteria</taxon>
        <taxon>Pseudomonadati</taxon>
        <taxon>Pseudomonadota</taxon>
        <taxon>Betaproteobacteria</taxon>
        <taxon>Burkholderiales</taxon>
        <taxon>Alcaligenaceae</taxon>
        <taxon>Bordetella</taxon>
    </lineage>
</organism>
<evidence type="ECO:0000256" key="5">
    <source>
        <dbReference type="ARBA" id="ARBA00022519"/>
    </source>
</evidence>